<dbReference type="AlphaFoldDB" id="A0A6P5G5P9"/>
<dbReference type="GO" id="GO:0045944">
    <property type="term" value="P:positive regulation of transcription by RNA polymerase II"/>
    <property type="evidence" value="ECO:0007669"/>
    <property type="project" value="TreeGrafter"/>
</dbReference>
<feature type="region of interest" description="Disordered" evidence="1">
    <location>
        <begin position="319"/>
        <end position="341"/>
    </location>
</feature>
<gene>
    <name evidence="4" type="primary">LOC109718656</name>
</gene>
<keyword evidence="3" id="KW-1185">Reference proteome</keyword>
<protein>
    <submittedName>
        <fullName evidence="4">Uncharacterized protein LOC109718656</fullName>
    </submittedName>
</protein>
<dbReference type="OrthoDB" id="646980at2759"/>
<reference evidence="3" key="1">
    <citation type="journal article" date="2015" name="Nat. Genet.">
        <title>The pineapple genome and the evolution of CAM photosynthesis.</title>
        <authorList>
            <person name="Ming R."/>
            <person name="VanBuren R."/>
            <person name="Wai C.M."/>
            <person name="Tang H."/>
            <person name="Schatz M.C."/>
            <person name="Bowers J.E."/>
            <person name="Lyons E."/>
            <person name="Wang M.L."/>
            <person name="Chen J."/>
            <person name="Biggers E."/>
            <person name="Zhang J."/>
            <person name="Huang L."/>
            <person name="Zhang L."/>
            <person name="Miao W."/>
            <person name="Zhang J."/>
            <person name="Ye Z."/>
            <person name="Miao C."/>
            <person name="Lin Z."/>
            <person name="Wang H."/>
            <person name="Zhou H."/>
            <person name="Yim W.C."/>
            <person name="Priest H.D."/>
            <person name="Zheng C."/>
            <person name="Woodhouse M."/>
            <person name="Edger P.P."/>
            <person name="Guyot R."/>
            <person name="Guo H.B."/>
            <person name="Guo H."/>
            <person name="Zheng G."/>
            <person name="Singh R."/>
            <person name="Sharma A."/>
            <person name="Min X."/>
            <person name="Zheng Y."/>
            <person name="Lee H."/>
            <person name="Gurtowski J."/>
            <person name="Sedlazeck F.J."/>
            <person name="Harkess A."/>
            <person name="McKain M.R."/>
            <person name="Liao Z."/>
            <person name="Fang J."/>
            <person name="Liu J."/>
            <person name="Zhang X."/>
            <person name="Zhang Q."/>
            <person name="Hu W."/>
            <person name="Qin Y."/>
            <person name="Wang K."/>
            <person name="Chen L.Y."/>
            <person name="Shirley N."/>
            <person name="Lin Y.R."/>
            <person name="Liu L.Y."/>
            <person name="Hernandez A.G."/>
            <person name="Wright C.L."/>
            <person name="Bulone V."/>
            <person name="Tuskan G.A."/>
            <person name="Heath K."/>
            <person name="Zee F."/>
            <person name="Moore P.H."/>
            <person name="Sunkar R."/>
            <person name="Leebens-Mack J.H."/>
            <person name="Mockler T."/>
            <person name="Bennetzen J.L."/>
            <person name="Freeling M."/>
            <person name="Sankoff D."/>
            <person name="Paterson A.H."/>
            <person name="Zhu X."/>
            <person name="Yang X."/>
            <person name="Smith J.A."/>
            <person name="Cushman J.C."/>
            <person name="Paull R.E."/>
            <person name="Yu Q."/>
        </authorList>
    </citation>
    <scope>NUCLEOTIDE SEQUENCE [LARGE SCALE GENOMIC DNA]</scope>
    <source>
        <strain evidence="3">cv. F153</strain>
    </source>
</reference>
<dbReference type="GO" id="GO:0005634">
    <property type="term" value="C:nucleus"/>
    <property type="evidence" value="ECO:0007669"/>
    <property type="project" value="TreeGrafter"/>
</dbReference>
<dbReference type="SUPFAM" id="SSF52113">
    <property type="entry name" value="BRCT domain"/>
    <property type="match status" value="2"/>
</dbReference>
<accession>A0A6P5G5P9</accession>
<dbReference type="InterPro" id="IPR036420">
    <property type="entry name" value="BRCT_dom_sf"/>
</dbReference>
<dbReference type="PROSITE" id="PS50172">
    <property type="entry name" value="BRCT"/>
    <property type="match status" value="2"/>
</dbReference>
<dbReference type="PANTHER" id="PTHR15321:SF3">
    <property type="entry name" value="TP53-BINDING PROTEIN 1"/>
    <property type="match status" value="1"/>
</dbReference>
<feature type="compositionally biased region" description="Polar residues" evidence="1">
    <location>
        <begin position="362"/>
        <end position="374"/>
    </location>
</feature>
<name>A0A6P5G5P9_ANACO</name>
<reference evidence="4" key="2">
    <citation type="submission" date="2025-08" db="UniProtKB">
        <authorList>
            <consortium name="RefSeq"/>
        </authorList>
    </citation>
    <scope>IDENTIFICATION</scope>
    <source>
        <tissue evidence="4">Leaf</tissue>
    </source>
</reference>
<evidence type="ECO:0000256" key="1">
    <source>
        <dbReference type="SAM" id="MobiDB-lite"/>
    </source>
</evidence>
<dbReference type="FunFam" id="3.40.50.10190:FF:000081">
    <property type="entry name" value="BRCA1 C Terminus domain containing protein expressed"/>
    <property type="match status" value="1"/>
</dbReference>
<feature type="region of interest" description="Disordered" evidence="1">
    <location>
        <begin position="359"/>
        <end position="379"/>
    </location>
</feature>
<evidence type="ECO:0000313" key="3">
    <source>
        <dbReference type="Proteomes" id="UP000515123"/>
    </source>
</evidence>
<dbReference type="Pfam" id="PF18428">
    <property type="entry name" value="BRCT_3"/>
    <property type="match status" value="1"/>
</dbReference>
<dbReference type="SMART" id="SM00292">
    <property type="entry name" value="BRCT"/>
    <property type="match status" value="1"/>
</dbReference>
<dbReference type="RefSeq" id="XP_020100580.1">
    <property type="nucleotide sequence ID" value="XM_020244991.1"/>
</dbReference>
<evidence type="ECO:0000259" key="2">
    <source>
        <dbReference type="PROSITE" id="PS50172"/>
    </source>
</evidence>
<dbReference type="PANTHER" id="PTHR15321">
    <property type="entry name" value="TUMOR SUPPRESSOR P53-BINDING PROTEIN 1"/>
    <property type="match status" value="1"/>
</dbReference>
<feature type="domain" description="BRCT" evidence="2">
    <location>
        <begin position="897"/>
        <end position="997"/>
    </location>
</feature>
<dbReference type="Proteomes" id="UP000515123">
    <property type="component" value="Linkage group 12"/>
</dbReference>
<dbReference type="Gene3D" id="3.40.50.10190">
    <property type="entry name" value="BRCT domain"/>
    <property type="match status" value="2"/>
</dbReference>
<evidence type="ECO:0000313" key="4">
    <source>
        <dbReference type="RefSeq" id="XP_020100580.1"/>
    </source>
</evidence>
<dbReference type="GO" id="GO:0000077">
    <property type="term" value="P:DNA damage checkpoint signaling"/>
    <property type="evidence" value="ECO:0007669"/>
    <property type="project" value="TreeGrafter"/>
</dbReference>
<feature type="region of interest" description="Disordered" evidence="1">
    <location>
        <begin position="180"/>
        <end position="216"/>
    </location>
</feature>
<dbReference type="GeneID" id="109718656"/>
<feature type="region of interest" description="Disordered" evidence="1">
    <location>
        <begin position="1"/>
        <end position="20"/>
    </location>
</feature>
<dbReference type="GO" id="GO:0042393">
    <property type="term" value="F:histone binding"/>
    <property type="evidence" value="ECO:0007669"/>
    <property type="project" value="TreeGrafter"/>
</dbReference>
<dbReference type="InterPro" id="IPR001357">
    <property type="entry name" value="BRCT_dom"/>
</dbReference>
<sequence length="1020" mass="113201">MLAPNTRTLSREKVQKKKKEKKFDPFPLMANCGYHSPQFSEDIAWLPLWLQPHQIPVVKDCAKDDGSISLLSCKNFPFLEESISDKQNSQCFSRNDAGYTGCQLHLSGDDSSCSGNTPSARNVLHFSLHLSSVGTSQLSSGQFNDKLKITNCDTNFKDEMKTNSNEGSPSKVIPEAQAVQNNADFKNKEESKTNSEPLSKIEGNKGPRSRKKVNSGNLRNVNIDDVIELSIAASEAMVISEIMSNSSVSDPLPASAVLEAALHVKEARKQLFSEALCASSDRELDESDFLLDLDESTMVDAFDDVGLCITRVIHSPENSIHGTSDFKQEKPSRSSSSCDQGTHVSESCCLETHNENLKNQDVENNAKNSPTNHDLASKPLKCLPPLPTSSADEHIALIQNSIQNVDTSGTKEDVEETPGIVKVGGVALEENRVKRKHIKKLFNQETSFISESIDTTRKCSLSESVDAENEIIESSGTPFITRSACPYNTIRKNNDIVSQDHMKSPFLSLTDPLCSVVPCSLSCNDAHIEEDGKEPVIINTLRDQTSDGFVEDNVPSKTFAQREDFDFPKIVAENSGLSVQRKCSSLKNYSMIMPALDKLKDIVIPFPINGNANHFKYDDKVTIGEPSSFKETNDDNIDVLFRHHESLPPLMLNNKKRRVKACKTKFNGDGADQNLIRLTELNSDYGGKATTLSNVPLESSLSLHPTDKQCLQKKRVQFVEAKHGTKRTKTSKGLKSTNRVCCSQGRTSRRMDSSLECKSQKGDGKSAFSSTYTKEMIFHGLEFLLTGFSRKKEKEIESLIRKFGGYVLLKVPTCSPDLRENLESVGWKPSIILSPKKVPTAKFLYGCATNSWMLNFHWLVDSLKAGCLLPPGRYLNLPIQPSEKRSLRVGEPFCFKFRALIFDGIGILLSGKVSFCSKFSNIIKHGGGQVFISLEQLLQNLKVGSCTLGVILVESEASVSRHLRHCGLENNIQTLPASWIIQSLFCGKLIPLKKDRYASLHRIKMPTFPEEQEFDMSQEI</sequence>
<dbReference type="Pfam" id="PF00533">
    <property type="entry name" value="BRCT"/>
    <property type="match status" value="1"/>
</dbReference>
<organism evidence="3 4">
    <name type="scientific">Ananas comosus</name>
    <name type="common">Pineapple</name>
    <name type="synonym">Ananas ananas</name>
    <dbReference type="NCBI Taxonomy" id="4615"/>
    <lineage>
        <taxon>Eukaryota</taxon>
        <taxon>Viridiplantae</taxon>
        <taxon>Streptophyta</taxon>
        <taxon>Embryophyta</taxon>
        <taxon>Tracheophyta</taxon>
        <taxon>Spermatophyta</taxon>
        <taxon>Magnoliopsida</taxon>
        <taxon>Liliopsida</taxon>
        <taxon>Poales</taxon>
        <taxon>Bromeliaceae</taxon>
        <taxon>Bromelioideae</taxon>
        <taxon>Ananas</taxon>
    </lineage>
</organism>
<feature type="domain" description="BRCT" evidence="2">
    <location>
        <begin position="773"/>
        <end position="876"/>
    </location>
</feature>
<proteinExistence type="predicted"/>
<dbReference type="InterPro" id="IPR047252">
    <property type="entry name" value="TP53BP1-like"/>
</dbReference>